<feature type="domain" description="Peptidase M50" evidence="14">
    <location>
        <begin position="14"/>
        <end position="107"/>
    </location>
</feature>
<keyword evidence="10 13" id="KW-1133">Transmembrane helix</keyword>
<keyword evidence="7" id="KW-0479">Metal-binding</keyword>
<evidence type="ECO:0000256" key="5">
    <source>
        <dbReference type="ARBA" id="ARBA00022670"/>
    </source>
</evidence>
<keyword evidence="4" id="KW-1003">Cell membrane</keyword>
<gene>
    <name evidence="15" type="ORF">MNBD_DELTA03-1317</name>
</gene>
<keyword evidence="11 15" id="KW-0482">Metalloprotease</keyword>
<evidence type="ECO:0000256" key="6">
    <source>
        <dbReference type="ARBA" id="ARBA00022692"/>
    </source>
</evidence>
<dbReference type="Pfam" id="PF02163">
    <property type="entry name" value="Peptidase_M50"/>
    <property type="match status" value="2"/>
</dbReference>
<evidence type="ECO:0000256" key="13">
    <source>
        <dbReference type="SAM" id="Phobius"/>
    </source>
</evidence>
<dbReference type="PANTHER" id="PTHR35864:SF1">
    <property type="entry name" value="ZINC METALLOPROTEASE YWHC-RELATED"/>
    <property type="match status" value="1"/>
</dbReference>
<evidence type="ECO:0000313" key="15">
    <source>
        <dbReference type="EMBL" id="VAW39770.1"/>
    </source>
</evidence>
<keyword evidence="8" id="KW-0378">Hydrolase</keyword>
<dbReference type="InterPro" id="IPR044537">
    <property type="entry name" value="Rip2-like"/>
</dbReference>
<dbReference type="GO" id="GO:0006508">
    <property type="term" value="P:proteolysis"/>
    <property type="evidence" value="ECO:0007669"/>
    <property type="project" value="UniProtKB-KW"/>
</dbReference>
<comment type="cofactor">
    <cofactor evidence="1">
        <name>Zn(2+)</name>
        <dbReference type="ChEBI" id="CHEBI:29105"/>
    </cofactor>
</comment>
<evidence type="ECO:0000256" key="10">
    <source>
        <dbReference type="ARBA" id="ARBA00022989"/>
    </source>
</evidence>
<dbReference type="GO" id="GO:0046872">
    <property type="term" value="F:metal ion binding"/>
    <property type="evidence" value="ECO:0007669"/>
    <property type="project" value="UniProtKB-KW"/>
</dbReference>
<keyword evidence="6 13" id="KW-0812">Transmembrane</keyword>
<evidence type="ECO:0000256" key="4">
    <source>
        <dbReference type="ARBA" id="ARBA00022475"/>
    </source>
</evidence>
<accession>A0A3B0VGJ3</accession>
<evidence type="ECO:0000256" key="11">
    <source>
        <dbReference type="ARBA" id="ARBA00023049"/>
    </source>
</evidence>
<evidence type="ECO:0000256" key="2">
    <source>
        <dbReference type="ARBA" id="ARBA00004651"/>
    </source>
</evidence>
<comment type="subcellular location">
    <subcellularLocation>
        <location evidence="2">Cell membrane</location>
        <topology evidence="2">Multi-pass membrane protein</topology>
    </subcellularLocation>
</comment>
<sequence length="203" mass="22672">MSILQEIIILGPPLLFALTLHEYAHGYVARLFGDPTAANMGRLTLNPLKHLDPIGVICFILIKIGWAKPVPVDPRYFKDPRRDMIWVSLAGPGINFILAVISVLMVRLLFATSTLWPFFIISPLIKMLGASIWINLLLAVFNLLPLPPLDGSKILMGLLPERTAVAYARVEPYGFIIMLVLFYTGILPKIILPIISFAQRLIM</sequence>
<evidence type="ECO:0000256" key="9">
    <source>
        <dbReference type="ARBA" id="ARBA00022833"/>
    </source>
</evidence>
<evidence type="ECO:0000259" key="14">
    <source>
        <dbReference type="Pfam" id="PF02163"/>
    </source>
</evidence>
<evidence type="ECO:0000256" key="3">
    <source>
        <dbReference type="ARBA" id="ARBA00007931"/>
    </source>
</evidence>
<name>A0A3B0VGJ3_9ZZZZ</name>
<protein>
    <submittedName>
        <fullName evidence="15">FIG004556: membrane metalloprotease</fullName>
    </submittedName>
</protein>
<dbReference type="GO" id="GO:0008237">
    <property type="term" value="F:metallopeptidase activity"/>
    <property type="evidence" value="ECO:0007669"/>
    <property type="project" value="UniProtKB-KW"/>
</dbReference>
<proteinExistence type="inferred from homology"/>
<evidence type="ECO:0000256" key="7">
    <source>
        <dbReference type="ARBA" id="ARBA00022723"/>
    </source>
</evidence>
<dbReference type="InterPro" id="IPR052348">
    <property type="entry name" value="Metallopeptidase_M50B"/>
</dbReference>
<keyword evidence="12 13" id="KW-0472">Membrane</keyword>
<reference evidence="15" key="1">
    <citation type="submission" date="2018-06" db="EMBL/GenBank/DDBJ databases">
        <authorList>
            <person name="Zhirakovskaya E."/>
        </authorList>
    </citation>
    <scope>NUCLEOTIDE SEQUENCE</scope>
</reference>
<dbReference type="PANTHER" id="PTHR35864">
    <property type="entry name" value="ZINC METALLOPROTEASE MJ0611-RELATED"/>
    <property type="match status" value="1"/>
</dbReference>
<dbReference type="InterPro" id="IPR008915">
    <property type="entry name" value="Peptidase_M50"/>
</dbReference>
<evidence type="ECO:0000256" key="1">
    <source>
        <dbReference type="ARBA" id="ARBA00001947"/>
    </source>
</evidence>
<feature type="transmembrane region" description="Helical" evidence="13">
    <location>
        <begin position="86"/>
        <end position="106"/>
    </location>
</feature>
<comment type="similarity">
    <text evidence="3">Belongs to the peptidase M50B family.</text>
</comment>
<keyword evidence="5 15" id="KW-0645">Protease</keyword>
<feature type="domain" description="Peptidase M50" evidence="14">
    <location>
        <begin position="124"/>
        <end position="181"/>
    </location>
</feature>
<dbReference type="EMBL" id="UOEX01000299">
    <property type="protein sequence ID" value="VAW39770.1"/>
    <property type="molecule type" value="Genomic_DNA"/>
</dbReference>
<dbReference type="CDD" id="cd06158">
    <property type="entry name" value="S2P-M50_like_1"/>
    <property type="match status" value="1"/>
</dbReference>
<dbReference type="AlphaFoldDB" id="A0A3B0VGJ3"/>
<dbReference type="GO" id="GO:0005886">
    <property type="term" value="C:plasma membrane"/>
    <property type="evidence" value="ECO:0007669"/>
    <property type="project" value="UniProtKB-SubCell"/>
</dbReference>
<feature type="transmembrane region" description="Helical" evidence="13">
    <location>
        <begin position="173"/>
        <end position="198"/>
    </location>
</feature>
<evidence type="ECO:0000256" key="12">
    <source>
        <dbReference type="ARBA" id="ARBA00023136"/>
    </source>
</evidence>
<organism evidence="15">
    <name type="scientific">hydrothermal vent metagenome</name>
    <dbReference type="NCBI Taxonomy" id="652676"/>
    <lineage>
        <taxon>unclassified sequences</taxon>
        <taxon>metagenomes</taxon>
        <taxon>ecological metagenomes</taxon>
    </lineage>
</organism>
<evidence type="ECO:0000256" key="8">
    <source>
        <dbReference type="ARBA" id="ARBA00022801"/>
    </source>
</evidence>
<feature type="transmembrane region" description="Helical" evidence="13">
    <location>
        <begin position="118"/>
        <end position="141"/>
    </location>
</feature>
<keyword evidence="9" id="KW-0862">Zinc</keyword>